<dbReference type="OrthoDB" id="7401351at2"/>
<proteinExistence type="predicted"/>
<keyword evidence="1 2" id="KW-0443">Lipid metabolism</keyword>
<dbReference type="AlphaFoldDB" id="A0A5S3QEA9"/>
<dbReference type="GO" id="GO:0016787">
    <property type="term" value="F:hydrolase activity"/>
    <property type="evidence" value="ECO:0007669"/>
    <property type="project" value="UniProtKB-UniRule"/>
</dbReference>
<reference evidence="4 5" key="1">
    <citation type="submission" date="2019-05" db="EMBL/GenBank/DDBJ databases">
        <title>Sulfitobacter sabulilitoris sp. nov., isolated from a marine sand.</title>
        <authorList>
            <person name="Yoon J.-H."/>
        </authorList>
    </citation>
    <scope>NUCLEOTIDE SEQUENCE [LARGE SCALE GENOMIC DNA]</scope>
    <source>
        <strain evidence="4 5">HSMS-29</strain>
    </source>
</reference>
<evidence type="ECO:0000256" key="2">
    <source>
        <dbReference type="PROSITE-ProRule" id="PRU01161"/>
    </source>
</evidence>
<dbReference type="Proteomes" id="UP000309550">
    <property type="component" value="Unassembled WGS sequence"/>
</dbReference>
<feature type="domain" description="PNPLA" evidence="3">
    <location>
        <begin position="13"/>
        <end position="218"/>
    </location>
</feature>
<comment type="caution">
    <text evidence="2">Lacks conserved residue(s) required for the propagation of feature annotation.</text>
</comment>
<comment type="caution">
    <text evidence="4">The sequence shown here is derived from an EMBL/GenBank/DDBJ whole genome shotgun (WGS) entry which is preliminary data.</text>
</comment>
<dbReference type="PROSITE" id="PS51635">
    <property type="entry name" value="PNPLA"/>
    <property type="match status" value="1"/>
</dbReference>
<evidence type="ECO:0000313" key="4">
    <source>
        <dbReference type="EMBL" id="TMM55492.1"/>
    </source>
</evidence>
<organism evidence="4 5">
    <name type="scientific">Sulfitobacter sabulilitoris</name>
    <dbReference type="NCBI Taxonomy" id="2562655"/>
    <lineage>
        <taxon>Bacteria</taxon>
        <taxon>Pseudomonadati</taxon>
        <taxon>Pseudomonadota</taxon>
        <taxon>Alphaproteobacteria</taxon>
        <taxon>Rhodobacterales</taxon>
        <taxon>Roseobacteraceae</taxon>
        <taxon>Sulfitobacter</taxon>
    </lineage>
</organism>
<dbReference type="SUPFAM" id="SSF52151">
    <property type="entry name" value="FabD/lysophospholipase-like"/>
    <property type="match status" value="1"/>
</dbReference>
<evidence type="ECO:0000259" key="3">
    <source>
        <dbReference type="PROSITE" id="PS51635"/>
    </source>
</evidence>
<evidence type="ECO:0000313" key="5">
    <source>
        <dbReference type="Proteomes" id="UP000309550"/>
    </source>
</evidence>
<feature type="active site" description="Nucleophile" evidence="2">
    <location>
        <position position="47"/>
    </location>
</feature>
<sequence length="284" mass="30790">MSQTQDSIHYDQMVCSGGGTRCFWQGGFLDVVRDGIDLSPVRISAVSGGALTGAGFITRKGRDVLDAMMAAFAHTDANVTLHDLTHGTGSTPHQRIYREVVGDVFDAAACRIVANGPSFQVLIGRPPLDRAPKLSGSAAALAYEAELHLIGNPHFNWAEKIGVTAELVDARQAARDGRLVDLICAAAVIPPVFDPPLWDGRPVIDGGMADQAPLPQPDEGSTLILLTRDYARIPQIETRHYVRPSHKVEADKIDFTDPDKIARTWAQGEADGREFLKTRKTTQE</sequence>
<dbReference type="GO" id="GO:0016042">
    <property type="term" value="P:lipid catabolic process"/>
    <property type="evidence" value="ECO:0007669"/>
    <property type="project" value="UniProtKB-UniRule"/>
</dbReference>
<name>A0A5S3QEA9_9RHOB</name>
<evidence type="ECO:0000256" key="1">
    <source>
        <dbReference type="ARBA" id="ARBA00023098"/>
    </source>
</evidence>
<dbReference type="InterPro" id="IPR016035">
    <property type="entry name" value="Acyl_Trfase/lysoPLipase"/>
</dbReference>
<dbReference type="Pfam" id="PF01734">
    <property type="entry name" value="Patatin"/>
    <property type="match status" value="1"/>
</dbReference>
<dbReference type="EMBL" id="VANS01000001">
    <property type="protein sequence ID" value="TMM55492.1"/>
    <property type="molecule type" value="Genomic_DNA"/>
</dbReference>
<feature type="short sequence motif" description="DGA/G" evidence="2">
    <location>
        <begin position="205"/>
        <end position="207"/>
    </location>
</feature>
<keyword evidence="2" id="KW-0442">Lipid degradation</keyword>
<feature type="active site" description="Proton acceptor" evidence="2">
    <location>
        <position position="205"/>
    </location>
</feature>
<accession>A0A5S3QEA9</accession>
<dbReference type="InterPro" id="IPR002641">
    <property type="entry name" value="PNPLA_dom"/>
</dbReference>
<dbReference type="RefSeq" id="WP_138661659.1">
    <property type="nucleotide sequence ID" value="NZ_VANS01000001.1"/>
</dbReference>
<gene>
    <name evidence="4" type="ORF">FDT80_08055</name>
</gene>
<protein>
    <submittedName>
        <fullName evidence="4">Patatin-like phospholipase family protein</fullName>
    </submittedName>
</protein>
<keyword evidence="5" id="KW-1185">Reference proteome</keyword>
<keyword evidence="2" id="KW-0378">Hydrolase</keyword>